<dbReference type="InterPro" id="IPR057625">
    <property type="entry name" value="TPR1-6-like_ubiquitin"/>
</dbReference>
<dbReference type="Gene3D" id="1.10.246.220">
    <property type="match status" value="1"/>
</dbReference>
<dbReference type="SMART" id="SM00717">
    <property type="entry name" value="SANT"/>
    <property type="match status" value="1"/>
</dbReference>
<evidence type="ECO:0000256" key="2">
    <source>
        <dbReference type="ARBA" id="ARBA00023125"/>
    </source>
</evidence>
<dbReference type="InterPro" id="IPR031105">
    <property type="entry name" value="TRP_plant"/>
</dbReference>
<dbReference type="SUPFAM" id="SSF46689">
    <property type="entry name" value="Homeodomain-like"/>
    <property type="match status" value="1"/>
</dbReference>
<dbReference type="EMBL" id="JBANAX010000909">
    <property type="protein sequence ID" value="KAL1188947.1"/>
    <property type="molecule type" value="Genomic_DNA"/>
</dbReference>
<dbReference type="Pfam" id="PF23603">
    <property type="entry name" value="Ubiquitin_TPR1"/>
    <property type="match status" value="1"/>
</dbReference>
<accession>A0ABD0Z2J7</accession>
<keyword evidence="2" id="KW-0238">DNA-binding</keyword>
<comment type="subcellular location">
    <subcellularLocation>
        <location evidence="1">Nucleus</location>
    </subcellularLocation>
</comment>
<evidence type="ECO:0000259" key="5">
    <source>
        <dbReference type="PROSITE" id="PS50053"/>
    </source>
</evidence>
<dbReference type="CDD" id="cd11660">
    <property type="entry name" value="SANT_TRF"/>
    <property type="match status" value="1"/>
</dbReference>
<dbReference type="PANTHER" id="PTHR21717">
    <property type="entry name" value="TELOMERIC REPEAT BINDING PROTEIN"/>
    <property type="match status" value="1"/>
</dbReference>
<feature type="domain" description="Myb-like" evidence="6">
    <location>
        <begin position="552"/>
        <end position="607"/>
    </location>
</feature>
<dbReference type="InterPro" id="IPR000626">
    <property type="entry name" value="Ubiquitin-like_dom"/>
</dbReference>
<evidence type="ECO:0000259" key="6">
    <source>
        <dbReference type="PROSITE" id="PS50090"/>
    </source>
</evidence>
<dbReference type="Pfam" id="PF00249">
    <property type="entry name" value="Myb_DNA-binding"/>
    <property type="match status" value="1"/>
</dbReference>
<evidence type="ECO:0000313" key="9">
    <source>
        <dbReference type="Proteomes" id="UP001558713"/>
    </source>
</evidence>
<keyword evidence="9" id="KW-1185">Reference proteome</keyword>
<evidence type="ECO:0000256" key="3">
    <source>
        <dbReference type="ARBA" id="ARBA00023242"/>
    </source>
</evidence>
<gene>
    <name evidence="8" type="ORF">V5N11_029054</name>
</gene>
<dbReference type="InterPro" id="IPR009057">
    <property type="entry name" value="Homeodomain-like_sf"/>
</dbReference>
<dbReference type="PANTHER" id="PTHR21717:SF64">
    <property type="entry name" value="TELOMERE REPEAT-BINDING PROTEIN 4"/>
    <property type="match status" value="1"/>
</dbReference>
<dbReference type="PROSITE" id="PS50090">
    <property type="entry name" value="MYB_LIKE"/>
    <property type="match status" value="1"/>
</dbReference>
<dbReference type="GO" id="GO:0005634">
    <property type="term" value="C:nucleus"/>
    <property type="evidence" value="ECO:0007669"/>
    <property type="project" value="UniProtKB-SubCell"/>
</dbReference>
<keyword evidence="3" id="KW-0539">Nucleus</keyword>
<proteinExistence type="predicted"/>
<evidence type="ECO:0000259" key="7">
    <source>
        <dbReference type="PROSITE" id="PS51294"/>
    </source>
</evidence>
<sequence>MVVKRRLSCVSNGFDFPYIPRAPRSSRRKVSSKRADDQIRAIDLLASLAGKLLEESESSSTSTHAFEGDNHDHLLGVIKQEQEDGYNKPCKSEFSDPGNPASKSTSEYTSVTCLQFSSLENDCILKQTQISDCKRACGLKPLVGCENKKGDCELLVESGDISEETGVVNAAAGFEQGEATRGLEDGGLIADTFNSQDPRQLHLQSPESVHLDDDVKLTPCNRVPSCSFEGYGNHSNLVCRDDDENCCKYDKCKSYRPPSRVGNRRVQNSVMTKYERAASKLKSFEYPRTDGRLKTLYRKRKLCYGYNPWKPETVHRKRRLSDKGLAVNYDGGLSSESASNSSEKGESENGDFSAPIGLHSKDSRVKLSIKSFRIPELVVEVPETATVGLLKRTVNEAVTALLGGGIRIGVLVQGKKVRDDNNTLSQIGLSCRENLGNLGFTLDPVPETLPVSLCSENPVVSMPTDSKNLPERSEAYPALDSRIPFPLQDADHLIISGNILENNHELVPYQSDISAEEQPSSDSRALVPVSALDSKALAIVPVKDKSKRTELSQRRTRRPFSVTEVEALVHAVEKLGTGRWRDVKKRSFEDASHRTYVDLKDKWKTLVHTASISPQQRRGEPVPQELLDRVLAAHRYWLQHQMKQNGKHQLAAKMVVRSGWSM</sequence>
<dbReference type="Proteomes" id="UP001558713">
    <property type="component" value="Unassembled WGS sequence"/>
</dbReference>
<feature type="compositionally biased region" description="Low complexity" evidence="4">
    <location>
        <begin position="331"/>
        <end position="342"/>
    </location>
</feature>
<dbReference type="PROSITE" id="PS50053">
    <property type="entry name" value="UBIQUITIN_2"/>
    <property type="match status" value="1"/>
</dbReference>
<name>A0ABD0Z2J7_CARAN</name>
<dbReference type="PROSITE" id="PS51294">
    <property type="entry name" value="HTH_MYB"/>
    <property type="match status" value="1"/>
</dbReference>
<feature type="region of interest" description="Disordered" evidence="4">
    <location>
        <begin position="331"/>
        <end position="356"/>
    </location>
</feature>
<dbReference type="AlphaFoldDB" id="A0ABD0Z2J7"/>
<dbReference type="InterPro" id="IPR001005">
    <property type="entry name" value="SANT/Myb"/>
</dbReference>
<evidence type="ECO:0000313" key="8">
    <source>
        <dbReference type="EMBL" id="KAL1188947.1"/>
    </source>
</evidence>
<reference evidence="8 9" key="1">
    <citation type="submission" date="2024-04" db="EMBL/GenBank/DDBJ databases">
        <title>Genome assembly C_amara_ONT_v2.</title>
        <authorList>
            <person name="Yant L."/>
            <person name="Moore C."/>
            <person name="Slenker M."/>
        </authorList>
    </citation>
    <scope>NUCLEOTIDE SEQUENCE [LARGE SCALE GENOMIC DNA]</scope>
    <source>
        <tissue evidence="8">Leaf</tissue>
    </source>
</reference>
<comment type="caution">
    <text evidence="8">The sequence shown here is derived from an EMBL/GenBank/DDBJ whole genome shotgun (WGS) entry which is preliminary data.</text>
</comment>
<feature type="domain" description="HTH myb-type" evidence="7">
    <location>
        <begin position="552"/>
        <end position="611"/>
    </location>
</feature>
<evidence type="ECO:0000256" key="4">
    <source>
        <dbReference type="SAM" id="MobiDB-lite"/>
    </source>
</evidence>
<dbReference type="GO" id="GO:0042162">
    <property type="term" value="F:telomeric DNA binding"/>
    <property type="evidence" value="ECO:0007669"/>
    <property type="project" value="UniProtKB-ARBA"/>
</dbReference>
<dbReference type="InterPro" id="IPR017930">
    <property type="entry name" value="Myb_dom"/>
</dbReference>
<organism evidence="8 9">
    <name type="scientific">Cardamine amara subsp. amara</name>
    <dbReference type="NCBI Taxonomy" id="228776"/>
    <lineage>
        <taxon>Eukaryota</taxon>
        <taxon>Viridiplantae</taxon>
        <taxon>Streptophyta</taxon>
        <taxon>Embryophyta</taxon>
        <taxon>Tracheophyta</taxon>
        <taxon>Spermatophyta</taxon>
        <taxon>Magnoliopsida</taxon>
        <taxon>eudicotyledons</taxon>
        <taxon>Gunneridae</taxon>
        <taxon>Pentapetalae</taxon>
        <taxon>rosids</taxon>
        <taxon>malvids</taxon>
        <taxon>Brassicales</taxon>
        <taxon>Brassicaceae</taxon>
        <taxon>Cardamineae</taxon>
        <taxon>Cardamine</taxon>
    </lineage>
</organism>
<feature type="domain" description="Ubiquitin-like" evidence="5">
    <location>
        <begin position="365"/>
        <end position="430"/>
    </location>
</feature>
<evidence type="ECO:0000256" key="1">
    <source>
        <dbReference type="ARBA" id="ARBA00004123"/>
    </source>
</evidence>
<protein>
    <submittedName>
        <fullName evidence="8">Telomere repeat-binding protein 4</fullName>
    </submittedName>
</protein>